<keyword evidence="3" id="KW-0238">DNA-binding</keyword>
<dbReference type="InterPro" id="IPR039420">
    <property type="entry name" value="WalR-like"/>
</dbReference>
<dbReference type="PANTHER" id="PTHR43214">
    <property type="entry name" value="TWO-COMPONENT RESPONSE REGULATOR"/>
    <property type="match status" value="1"/>
</dbReference>
<evidence type="ECO:0000259" key="6">
    <source>
        <dbReference type="PROSITE" id="PS50043"/>
    </source>
</evidence>
<dbReference type="PANTHER" id="PTHR43214:SF24">
    <property type="entry name" value="TRANSCRIPTIONAL REGULATORY PROTEIN NARL-RELATED"/>
    <property type="match status" value="1"/>
</dbReference>
<evidence type="ECO:0000259" key="7">
    <source>
        <dbReference type="PROSITE" id="PS50110"/>
    </source>
</evidence>
<feature type="domain" description="HTH luxR-type" evidence="6">
    <location>
        <begin position="109"/>
        <end position="174"/>
    </location>
</feature>
<comment type="caution">
    <text evidence="8">The sequence shown here is derived from an EMBL/GenBank/DDBJ whole genome shotgun (WGS) entry which is preliminary data.</text>
</comment>
<dbReference type="CDD" id="cd17535">
    <property type="entry name" value="REC_NarL-like"/>
    <property type="match status" value="1"/>
</dbReference>
<evidence type="ECO:0000313" key="9">
    <source>
        <dbReference type="Proteomes" id="UP000741360"/>
    </source>
</evidence>
<dbReference type="PROSITE" id="PS50110">
    <property type="entry name" value="RESPONSE_REGULATORY"/>
    <property type="match status" value="1"/>
</dbReference>
<dbReference type="PRINTS" id="PR00038">
    <property type="entry name" value="HTHLUXR"/>
</dbReference>
<dbReference type="AlphaFoldDB" id="A0A932GP52"/>
<dbReference type="SUPFAM" id="SSF46894">
    <property type="entry name" value="C-terminal effector domain of the bipartite response regulators"/>
    <property type="match status" value="1"/>
</dbReference>
<dbReference type="InterPro" id="IPR011006">
    <property type="entry name" value="CheY-like_superfamily"/>
</dbReference>
<keyword evidence="4" id="KW-0804">Transcription</keyword>
<dbReference type="Proteomes" id="UP000741360">
    <property type="component" value="Unassembled WGS sequence"/>
</dbReference>
<dbReference type="GO" id="GO:0006355">
    <property type="term" value="P:regulation of DNA-templated transcription"/>
    <property type="evidence" value="ECO:0007669"/>
    <property type="project" value="InterPro"/>
</dbReference>
<gene>
    <name evidence="8" type="ORF">HYY65_05970</name>
</gene>
<evidence type="ECO:0000256" key="4">
    <source>
        <dbReference type="ARBA" id="ARBA00023163"/>
    </source>
</evidence>
<dbReference type="Gene3D" id="3.40.50.2300">
    <property type="match status" value="2"/>
</dbReference>
<accession>A0A932GP52</accession>
<dbReference type="InterPro" id="IPR001789">
    <property type="entry name" value="Sig_transdc_resp-reg_receiver"/>
</dbReference>
<dbReference type="InterPro" id="IPR016032">
    <property type="entry name" value="Sig_transdc_resp-reg_C-effctor"/>
</dbReference>
<keyword evidence="1 5" id="KW-0597">Phosphoprotein</keyword>
<dbReference type="SUPFAM" id="SSF52172">
    <property type="entry name" value="CheY-like"/>
    <property type="match status" value="1"/>
</dbReference>
<dbReference type="PROSITE" id="PS00622">
    <property type="entry name" value="HTH_LUXR_1"/>
    <property type="match status" value="1"/>
</dbReference>
<name>A0A932GP52_UNCTE</name>
<keyword evidence="2" id="KW-0805">Transcription regulation</keyword>
<dbReference type="SMART" id="SM00421">
    <property type="entry name" value="HTH_LUXR"/>
    <property type="match status" value="1"/>
</dbReference>
<dbReference type="EMBL" id="JACPSX010000105">
    <property type="protein sequence ID" value="MBI3014596.1"/>
    <property type="molecule type" value="Genomic_DNA"/>
</dbReference>
<protein>
    <submittedName>
        <fullName evidence="8">Response regulator transcription factor</fullName>
    </submittedName>
</protein>
<evidence type="ECO:0000256" key="5">
    <source>
        <dbReference type="PROSITE-ProRule" id="PRU00169"/>
    </source>
</evidence>
<reference evidence="8" key="1">
    <citation type="submission" date="2020-07" db="EMBL/GenBank/DDBJ databases">
        <title>Huge and variable diversity of episymbiotic CPR bacteria and DPANN archaea in groundwater ecosystems.</title>
        <authorList>
            <person name="He C.Y."/>
            <person name="Keren R."/>
            <person name="Whittaker M."/>
            <person name="Farag I.F."/>
            <person name="Doudna J."/>
            <person name="Cate J.H.D."/>
            <person name="Banfield J.F."/>
        </authorList>
    </citation>
    <scope>NUCLEOTIDE SEQUENCE</scope>
    <source>
        <strain evidence="8">NC_groundwater_717_Ag_S-0.2um_59_8</strain>
    </source>
</reference>
<evidence type="ECO:0000313" key="8">
    <source>
        <dbReference type="EMBL" id="MBI3014596.1"/>
    </source>
</evidence>
<evidence type="ECO:0000256" key="3">
    <source>
        <dbReference type="ARBA" id="ARBA00023125"/>
    </source>
</evidence>
<organism evidence="8 9">
    <name type="scientific">Tectimicrobiota bacterium</name>
    <dbReference type="NCBI Taxonomy" id="2528274"/>
    <lineage>
        <taxon>Bacteria</taxon>
        <taxon>Pseudomonadati</taxon>
        <taxon>Nitrospinota/Tectimicrobiota group</taxon>
        <taxon>Candidatus Tectimicrobiota</taxon>
    </lineage>
</organism>
<feature type="modified residue" description="4-aspartylphosphate" evidence="5">
    <location>
        <position position="12"/>
    </location>
</feature>
<sequence length="185" mass="19889">MKEKPIRVLIVDDHEVVRMGLRTLLSHKPGLEVVGEARSAKVIMLTSYADEEAVLASIVAGASGYLLKQVRGQTLVEAIQTVARGNSLLDPSVTDKVLERVRKMGMGSADEGLAMLSEREQRILTLIAKGKTNKEIAKEVFLSDKTVKNCVSSILSKLNLTRRSAAAAYLATRASKGGATEPKGS</sequence>
<dbReference type="InterPro" id="IPR058245">
    <property type="entry name" value="NreC/VraR/RcsB-like_REC"/>
</dbReference>
<dbReference type="GO" id="GO:0000160">
    <property type="term" value="P:phosphorelay signal transduction system"/>
    <property type="evidence" value="ECO:0007669"/>
    <property type="project" value="InterPro"/>
</dbReference>
<dbReference type="PROSITE" id="PS50043">
    <property type="entry name" value="HTH_LUXR_2"/>
    <property type="match status" value="1"/>
</dbReference>
<dbReference type="Pfam" id="PF00196">
    <property type="entry name" value="GerE"/>
    <property type="match status" value="1"/>
</dbReference>
<dbReference type="InterPro" id="IPR000792">
    <property type="entry name" value="Tscrpt_reg_LuxR_C"/>
</dbReference>
<dbReference type="CDD" id="cd06170">
    <property type="entry name" value="LuxR_C_like"/>
    <property type="match status" value="1"/>
</dbReference>
<proteinExistence type="predicted"/>
<evidence type="ECO:0000256" key="2">
    <source>
        <dbReference type="ARBA" id="ARBA00023015"/>
    </source>
</evidence>
<dbReference type="GO" id="GO:0003677">
    <property type="term" value="F:DNA binding"/>
    <property type="evidence" value="ECO:0007669"/>
    <property type="project" value="UniProtKB-KW"/>
</dbReference>
<evidence type="ECO:0000256" key="1">
    <source>
        <dbReference type="ARBA" id="ARBA00022553"/>
    </source>
</evidence>
<dbReference type="SMART" id="SM00448">
    <property type="entry name" value="REC"/>
    <property type="match status" value="1"/>
</dbReference>
<feature type="domain" description="Response regulatory" evidence="7">
    <location>
        <begin position="1"/>
        <end position="83"/>
    </location>
</feature>